<evidence type="ECO:0000256" key="7">
    <source>
        <dbReference type="ARBA" id="ARBA00029936"/>
    </source>
</evidence>
<dbReference type="InterPro" id="IPR009008">
    <property type="entry name" value="Val/Leu/Ile-tRNA-synth_edit"/>
</dbReference>
<dbReference type="SUPFAM" id="SSF50677">
    <property type="entry name" value="ValRS/IleRS/LeuRS editing domain"/>
    <property type="match status" value="1"/>
</dbReference>
<dbReference type="Pfam" id="PF08264">
    <property type="entry name" value="Anticodon_1"/>
    <property type="match status" value="1"/>
</dbReference>
<evidence type="ECO:0000259" key="12">
    <source>
        <dbReference type="Pfam" id="PF10458"/>
    </source>
</evidence>
<feature type="domain" description="Valyl-tRNA synthetase tRNA-binding arm" evidence="12">
    <location>
        <begin position="822"/>
        <end position="886"/>
    </location>
</feature>
<evidence type="ECO:0000256" key="8">
    <source>
        <dbReference type="ARBA" id="ARBA00047552"/>
    </source>
</evidence>
<evidence type="ECO:0000256" key="2">
    <source>
        <dbReference type="ARBA" id="ARBA00022598"/>
    </source>
</evidence>
<evidence type="ECO:0000256" key="9">
    <source>
        <dbReference type="SAM" id="Coils"/>
    </source>
</evidence>
<evidence type="ECO:0000259" key="10">
    <source>
        <dbReference type="Pfam" id="PF00133"/>
    </source>
</evidence>
<dbReference type="InterPro" id="IPR019499">
    <property type="entry name" value="Val-tRNA_synth_tRNA-bd"/>
</dbReference>
<dbReference type="InterPro" id="IPR013155">
    <property type="entry name" value="M/V/L/I-tRNA-synth_anticd-bd"/>
</dbReference>
<dbReference type="NCBIfam" id="NF004349">
    <property type="entry name" value="PRK05729.1"/>
    <property type="match status" value="1"/>
</dbReference>
<evidence type="ECO:0000256" key="4">
    <source>
        <dbReference type="ARBA" id="ARBA00022840"/>
    </source>
</evidence>
<dbReference type="SUPFAM" id="SSF47323">
    <property type="entry name" value="Anticodon-binding domain of a subclass of class I aminoacyl-tRNA synthetases"/>
    <property type="match status" value="1"/>
</dbReference>
<dbReference type="PANTHER" id="PTHR11946:SF93">
    <property type="entry name" value="VALINE--TRNA LIGASE, CHLOROPLASTIC_MITOCHONDRIAL 2"/>
    <property type="match status" value="1"/>
</dbReference>
<dbReference type="GO" id="GO:0002161">
    <property type="term" value="F:aminoacyl-tRNA deacylase activity"/>
    <property type="evidence" value="ECO:0007669"/>
    <property type="project" value="InterPro"/>
</dbReference>
<dbReference type="GO" id="GO:0005524">
    <property type="term" value="F:ATP binding"/>
    <property type="evidence" value="ECO:0007669"/>
    <property type="project" value="UniProtKB-KW"/>
</dbReference>
<dbReference type="InterPro" id="IPR010978">
    <property type="entry name" value="tRNA-bd_arm"/>
</dbReference>
<keyword evidence="9" id="KW-0175">Coiled coil</keyword>
<keyword evidence="4" id="KW-0067">ATP-binding</keyword>
<proteinExistence type="predicted"/>
<dbReference type="Pfam" id="PF10458">
    <property type="entry name" value="Val_tRNA-synt_C"/>
    <property type="match status" value="1"/>
</dbReference>
<dbReference type="Pfam" id="PF00133">
    <property type="entry name" value="tRNA-synt_1"/>
    <property type="match status" value="2"/>
</dbReference>
<dbReference type="InterPro" id="IPR033705">
    <property type="entry name" value="Anticodon_Ia_Val"/>
</dbReference>
<dbReference type="AlphaFoldDB" id="A0A381P6A4"/>
<dbReference type="SUPFAM" id="SSF52374">
    <property type="entry name" value="Nucleotidylyl transferase"/>
    <property type="match status" value="1"/>
</dbReference>
<evidence type="ECO:0000313" key="13">
    <source>
        <dbReference type="EMBL" id="SUZ61183.1"/>
    </source>
</evidence>
<dbReference type="CDD" id="cd07962">
    <property type="entry name" value="Anticodon_Ia_Val"/>
    <property type="match status" value="1"/>
</dbReference>
<dbReference type="SUPFAM" id="SSF46589">
    <property type="entry name" value="tRNA-binding arm"/>
    <property type="match status" value="1"/>
</dbReference>
<sequence length="891" mass="102062">MSSLAKAYDPQAFEKQIAEQWESSGAFRADANSEKPAFTISMPPPNATGQLHVGHAVMLVLEDIFIRWQRMDGHEALWLPGTDHAAIATENVVLQQIKTQEGIADPRAELGRDEVLRRIAEYVKNSQGTIRNQVKALGSSCDWSRERYTMDPQLNRCVNETFKRMYEDGLIFRGPRIVNWDPLLKTNVSDDEVERKDTNSPFFTFQYGPFQIGTVRPETKFGDKYVVMHPDDQRYMQYKHGETFECEWINGKITATIIKDDVVDPEFGTGVMTITPWHDHVDFGIAERHGLEKEPIIDFEGNLLSIANEFEGMSIDEGRPQIVEKLKSKGLLVKIDADYTHSKAFNSRGGGAIEPQIREQWFIDVNKPAVEWKGKKHSLKEVMIDVVSSGDISLVPERFDSTYFYWIDNLQDWCISRQIWWGHRIPVYYRDAETKVSLQQLDSAEGWEQDPDTLDTWFSSALWTWSTLVDPELADDFSLTLEEILECSPDFQKFHPTNIMETGYDILFFWVARMILMTTYMLQDVPFKTVYLHGLIRTRDGKKMSKSEPKTVIDPLVSIEEYGADALRIALILGTGPGQDLRLFPEKMESSRRFANKIWNAGRYILITIPENTPLAAPQNVNSELAQWLLHGLNDLISSTQTGLEAHRLSDVADNLKSFFWGDFCDWYLEMDKNPQRSAEDNQVLAYAFSSLIKLLHPYVPFVTEALWGQFKQPEMLVVSEWPQVQPYQFKEAHGRIEIIKESISQIRALREKAKIGLDKKVSATLDSAKHAELFREHHQLIIRLARLSELNISEKTPEAVSDMLSAYFQDTLASIEASALDWKKEIETLQKKLKTESGFVQKSRSKLDNPGFLKQAPEKVVTELRDKVDATEKTLSALKQQILELEKLEG</sequence>
<reference evidence="13" key="1">
    <citation type="submission" date="2018-05" db="EMBL/GenBank/DDBJ databases">
        <authorList>
            <person name="Lanie J.A."/>
            <person name="Ng W.-L."/>
            <person name="Kazmierczak K.M."/>
            <person name="Andrzejewski T.M."/>
            <person name="Davidsen T.M."/>
            <person name="Wayne K.J."/>
            <person name="Tettelin H."/>
            <person name="Glass J.I."/>
            <person name="Rusch D."/>
            <person name="Podicherti R."/>
            <person name="Tsui H.-C.T."/>
            <person name="Winkler M.E."/>
        </authorList>
    </citation>
    <scope>NUCLEOTIDE SEQUENCE</scope>
</reference>
<dbReference type="PANTHER" id="PTHR11946">
    <property type="entry name" value="VALYL-TRNA SYNTHETASES"/>
    <property type="match status" value="1"/>
</dbReference>
<evidence type="ECO:0000256" key="5">
    <source>
        <dbReference type="ARBA" id="ARBA00022917"/>
    </source>
</evidence>
<dbReference type="InterPro" id="IPR002300">
    <property type="entry name" value="aa-tRNA-synth_Ia"/>
</dbReference>
<keyword evidence="2" id="KW-0436">Ligase</keyword>
<dbReference type="InterPro" id="IPR037118">
    <property type="entry name" value="Val-tRNA_synth_C_sf"/>
</dbReference>
<dbReference type="EMBL" id="UINC01000786">
    <property type="protein sequence ID" value="SUZ61183.1"/>
    <property type="molecule type" value="Genomic_DNA"/>
</dbReference>
<feature type="coiled-coil region" evidence="9">
    <location>
        <begin position="862"/>
        <end position="889"/>
    </location>
</feature>
<organism evidence="13">
    <name type="scientific">marine metagenome</name>
    <dbReference type="NCBI Taxonomy" id="408172"/>
    <lineage>
        <taxon>unclassified sequences</taxon>
        <taxon>metagenomes</taxon>
        <taxon>ecological metagenomes</taxon>
    </lineage>
</organism>
<dbReference type="PRINTS" id="PR00986">
    <property type="entry name" value="TRNASYNTHVAL"/>
</dbReference>
<evidence type="ECO:0000256" key="1">
    <source>
        <dbReference type="ARBA" id="ARBA00013169"/>
    </source>
</evidence>
<protein>
    <recommendedName>
        <fullName evidence="1">valine--tRNA ligase</fullName>
        <ecNumber evidence="1">6.1.1.9</ecNumber>
    </recommendedName>
    <alternativeName>
        <fullName evidence="7">Valyl-tRNA synthetase</fullName>
    </alternativeName>
</protein>
<dbReference type="InterPro" id="IPR001412">
    <property type="entry name" value="aa-tRNA-synth_I_CS"/>
</dbReference>
<evidence type="ECO:0000259" key="11">
    <source>
        <dbReference type="Pfam" id="PF08264"/>
    </source>
</evidence>
<dbReference type="InterPro" id="IPR009080">
    <property type="entry name" value="tRNAsynth_Ia_anticodon-bd"/>
</dbReference>
<dbReference type="EC" id="6.1.1.9" evidence="1"/>
<keyword evidence="6" id="KW-0030">Aminoacyl-tRNA synthetase</keyword>
<keyword evidence="3" id="KW-0547">Nucleotide-binding</keyword>
<dbReference type="Gene3D" id="3.40.50.620">
    <property type="entry name" value="HUPs"/>
    <property type="match status" value="2"/>
</dbReference>
<dbReference type="GO" id="GO:0004832">
    <property type="term" value="F:valine-tRNA ligase activity"/>
    <property type="evidence" value="ECO:0007669"/>
    <property type="project" value="UniProtKB-EC"/>
</dbReference>
<feature type="domain" description="Aminoacyl-tRNA synthetase class Ia" evidence="10">
    <location>
        <begin position="442"/>
        <end position="582"/>
    </location>
</feature>
<feature type="domain" description="Aminoacyl-tRNA synthetase class Ia" evidence="10">
    <location>
        <begin position="17"/>
        <end position="438"/>
    </location>
</feature>
<dbReference type="PROSITE" id="PS00178">
    <property type="entry name" value="AA_TRNA_LIGASE_I"/>
    <property type="match status" value="1"/>
</dbReference>
<keyword evidence="5" id="KW-0648">Protein biosynthesis</keyword>
<evidence type="ECO:0000256" key="6">
    <source>
        <dbReference type="ARBA" id="ARBA00023146"/>
    </source>
</evidence>
<gene>
    <name evidence="13" type="ORF">METZ01_LOCUS14037</name>
</gene>
<dbReference type="Gene3D" id="1.10.287.380">
    <property type="entry name" value="Valyl-tRNA synthetase, C-terminal domain"/>
    <property type="match status" value="1"/>
</dbReference>
<feature type="domain" description="Methionyl/Valyl/Leucyl/Isoleucyl-tRNA synthetase anticodon-binding" evidence="11">
    <location>
        <begin position="627"/>
        <end position="764"/>
    </location>
</feature>
<dbReference type="InterPro" id="IPR002303">
    <property type="entry name" value="Valyl-tRNA_ligase"/>
</dbReference>
<dbReference type="NCBIfam" id="TIGR00422">
    <property type="entry name" value="valS"/>
    <property type="match status" value="1"/>
</dbReference>
<dbReference type="InterPro" id="IPR014729">
    <property type="entry name" value="Rossmann-like_a/b/a_fold"/>
</dbReference>
<evidence type="ECO:0000256" key="3">
    <source>
        <dbReference type="ARBA" id="ARBA00022741"/>
    </source>
</evidence>
<dbReference type="GO" id="GO:0005829">
    <property type="term" value="C:cytosol"/>
    <property type="evidence" value="ECO:0007669"/>
    <property type="project" value="TreeGrafter"/>
</dbReference>
<dbReference type="Gene3D" id="1.10.730.10">
    <property type="entry name" value="Isoleucyl-tRNA Synthetase, Domain 1"/>
    <property type="match status" value="1"/>
</dbReference>
<name>A0A381P6A4_9ZZZZ</name>
<comment type="catalytic activity">
    <reaction evidence="8">
        <text>tRNA(Val) + L-valine + ATP = L-valyl-tRNA(Val) + AMP + diphosphate</text>
        <dbReference type="Rhea" id="RHEA:10704"/>
        <dbReference type="Rhea" id="RHEA-COMP:9672"/>
        <dbReference type="Rhea" id="RHEA-COMP:9708"/>
        <dbReference type="ChEBI" id="CHEBI:30616"/>
        <dbReference type="ChEBI" id="CHEBI:33019"/>
        <dbReference type="ChEBI" id="CHEBI:57762"/>
        <dbReference type="ChEBI" id="CHEBI:78442"/>
        <dbReference type="ChEBI" id="CHEBI:78537"/>
        <dbReference type="ChEBI" id="CHEBI:456215"/>
        <dbReference type="EC" id="6.1.1.9"/>
    </reaction>
</comment>
<accession>A0A381P6A4</accession>
<dbReference type="GO" id="GO:0006438">
    <property type="term" value="P:valyl-tRNA aminoacylation"/>
    <property type="evidence" value="ECO:0007669"/>
    <property type="project" value="InterPro"/>
</dbReference>